<feature type="compositionally biased region" description="Low complexity" evidence="1">
    <location>
        <begin position="1"/>
        <end position="12"/>
    </location>
</feature>
<dbReference type="AlphaFoldDB" id="A0A5J4TMG9"/>
<feature type="non-terminal residue" evidence="2">
    <location>
        <position position="382"/>
    </location>
</feature>
<evidence type="ECO:0000313" key="3">
    <source>
        <dbReference type="Proteomes" id="UP000324800"/>
    </source>
</evidence>
<dbReference type="OrthoDB" id="382863at2759"/>
<comment type="caution">
    <text evidence="2">The sequence shown here is derived from an EMBL/GenBank/DDBJ whole genome shotgun (WGS) entry which is preliminary data.</text>
</comment>
<name>A0A5J4TMG9_9EUKA</name>
<accession>A0A5J4TMG9</accession>
<dbReference type="PANTHER" id="PTHR21178:SF8">
    <property type="entry name" value="CILIA- AND FLAGELLA-ASSOCIATED PROTEIN 61"/>
    <property type="match status" value="1"/>
</dbReference>
<sequence length="382" mass="42532">PSSTSDPDSSLSVQTLHQGTPSLKTQNGLPLIPEVEHPVSLAGVGDVENKKNIKNKQVNSALQTAQELLQLRLQEHSLFIKSSTQLYVVKYAQQVVGFIALSVACRPSYLRQLFDLDQLIAHDSELDEIDPTDPTTIDRTAGDGYPHADLMYFALDSLFHTRARFILREILRLSSARMVFFRTFSYGGTSLPAAVQQIFTPVPPRRQIQRPLAETDNPYYISLDDAYAKVHRLEEFPDPLGPVGDPTTKHIRPPPTPTSGLQPSRFSEPCFALSMLRRGNALDRQIVTNGRIVVIGSSDTGISVLERLAFAKSRFFSSLTLVSPQCLPCLESTIIPPPAFHHQPFVEPYPNGMSVMGVTKQIKLKQLQKDQPDAELEEDFEE</sequence>
<dbReference type="PANTHER" id="PTHR21178">
    <property type="entry name" value="CILIA- AND FLAGELLA-ASSOCIATED PROTEIN 61"/>
    <property type="match status" value="1"/>
</dbReference>
<feature type="compositionally biased region" description="Polar residues" evidence="1">
    <location>
        <begin position="13"/>
        <end position="28"/>
    </location>
</feature>
<feature type="non-terminal residue" evidence="2">
    <location>
        <position position="1"/>
    </location>
</feature>
<proteinExistence type="predicted"/>
<gene>
    <name evidence="2" type="ORF">EZS28_044869</name>
</gene>
<evidence type="ECO:0000256" key="1">
    <source>
        <dbReference type="SAM" id="MobiDB-lite"/>
    </source>
</evidence>
<dbReference type="EMBL" id="SNRW01028131">
    <property type="protein sequence ID" value="KAA6359604.1"/>
    <property type="molecule type" value="Genomic_DNA"/>
</dbReference>
<organism evidence="2 3">
    <name type="scientific">Streblomastix strix</name>
    <dbReference type="NCBI Taxonomy" id="222440"/>
    <lineage>
        <taxon>Eukaryota</taxon>
        <taxon>Metamonada</taxon>
        <taxon>Preaxostyla</taxon>
        <taxon>Oxymonadida</taxon>
        <taxon>Streblomastigidae</taxon>
        <taxon>Streblomastix</taxon>
    </lineage>
</organism>
<reference evidence="2 3" key="1">
    <citation type="submission" date="2019-03" db="EMBL/GenBank/DDBJ databases">
        <title>Single cell metagenomics reveals metabolic interactions within the superorganism composed of flagellate Streblomastix strix and complex community of Bacteroidetes bacteria on its surface.</title>
        <authorList>
            <person name="Treitli S.C."/>
            <person name="Kolisko M."/>
            <person name="Husnik F."/>
            <person name="Keeling P."/>
            <person name="Hampl V."/>
        </authorList>
    </citation>
    <scope>NUCLEOTIDE SEQUENCE [LARGE SCALE GENOMIC DNA]</scope>
    <source>
        <strain evidence="2">ST1C</strain>
    </source>
</reference>
<protein>
    <recommendedName>
        <fullName evidence="4">Cilia- and flagella-associated protein 61 N-terminal domain-containing protein</fullName>
    </recommendedName>
</protein>
<feature type="region of interest" description="Disordered" evidence="1">
    <location>
        <begin position="1"/>
        <end position="28"/>
    </location>
</feature>
<evidence type="ECO:0000313" key="2">
    <source>
        <dbReference type="EMBL" id="KAA6359604.1"/>
    </source>
</evidence>
<dbReference type="InterPro" id="IPR038884">
    <property type="entry name" value="CFAP61"/>
</dbReference>
<dbReference type="Proteomes" id="UP000324800">
    <property type="component" value="Unassembled WGS sequence"/>
</dbReference>
<evidence type="ECO:0008006" key="4">
    <source>
        <dbReference type="Google" id="ProtNLM"/>
    </source>
</evidence>